<gene>
    <name evidence="2" type="ORF">KSF_058920</name>
</gene>
<dbReference type="InterPro" id="IPR054276">
    <property type="entry name" value="DUF7007"/>
</dbReference>
<dbReference type="AlphaFoldDB" id="A0A8J3N258"/>
<accession>A0A8J3N258</accession>
<evidence type="ECO:0000259" key="1">
    <source>
        <dbReference type="Pfam" id="PF22653"/>
    </source>
</evidence>
<dbReference type="RefSeq" id="WP_220206503.1">
    <property type="nucleotide sequence ID" value="NZ_BNJK01000001.1"/>
</dbReference>
<dbReference type="Proteomes" id="UP000597444">
    <property type="component" value="Unassembled WGS sequence"/>
</dbReference>
<protein>
    <recommendedName>
        <fullName evidence="1">DUF7007 domain-containing protein</fullName>
    </recommendedName>
</protein>
<keyword evidence="3" id="KW-1185">Reference proteome</keyword>
<organism evidence="2 3">
    <name type="scientific">Reticulibacter mediterranei</name>
    <dbReference type="NCBI Taxonomy" id="2778369"/>
    <lineage>
        <taxon>Bacteria</taxon>
        <taxon>Bacillati</taxon>
        <taxon>Chloroflexota</taxon>
        <taxon>Ktedonobacteria</taxon>
        <taxon>Ktedonobacterales</taxon>
        <taxon>Reticulibacteraceae</taxon>
        <taxon>Reticulibacter</taxon>
    </lineage>
</organism>
<reference evidence="2" key="1">
    <citation type="submission" date="2020-10" db="EMBL/GenBank/DDBJ databases">
        <title>Taxonomic study of unclassified bacteria belonging to the class Ktedonobacteria.</title>
        <authorList>
            <person name="Yabe S."/>
            <person name="Wang C.M."/>
            <person name="Zheng Y."/>
            <person name="Sakai Y."/>
            <person name="Cavaletti L."/>
            <person name="Monciardini P."/>
            <person name="Donadio S."/>
        </authorList>
    </citation>
    <scope>NUCLEOTIDE SEQUENCE</scope>
    <source>
        <strain evidence="2">ID150040</strain>
    </source>
</reference>
<dbReference type="EMBL" id="BNJK01000001">
    <property type="protein sequence ID" value="GHO95844.1"/>
    <property type="molecule type" value="Genomic_DNA"/>
</dbReference>
<dbReference type="Pfam" id="PF22653">
    <property type="entry name" value="DUF7007"/>
    <property type="match status" value="1"/>
</dbReference>
<name>A0A8J3N258_9CHLR</name>
<evidence type="ECO:0000313" key="2">
    <source>
        <dbReference type="EMBL" id="GHO95844.1"/>
    </source>
</evidence>
<proteinExistence type="predicted"/>
<feature type="domain" description="DUF7007" evidence="1">
    <location>
        <begin position="4"/>
        <end position="102"/>
    </location>
</feature>
<evidence type="ECO:0000313" key="3">
    <source>
        <dbReference type="Proteomes" id="UP000597444"/>
    </source>
</evidence>
<sequence length="104" mass="12183">MSGKMQTPWGTSQMTQQLENGVFWVETATHGGLLIENAQAKTMLSEKALEIGQSWHDFIAFEQEHDMMVVFYEHPEWYPWVEEELTEKLAEDSLRQHHPQYFGP</sequence>
<comment type="caution">
    <text evidence="2">The sequence shown here is derived from an EMBL/GenBank/DDBJ whole genome shotgun (WGS) entry which is preliminary data.</text>
</comment>